<dbReference type="Pfam" id="PF00534">
    <property type="entry name" value="Glycos_transf_1"/>
    <property type="match status" value="1"/>
</dbReference>
<keyword evidence="2" id="KW-0808">Transferase</keyword>
<accession>A0A939MLN0</accession>
<dbReference type="SUPFAM" id="SSF48371">
    <property type="entry name" value="ARM repeat"/>
    <property type="match status" value="1"/>
</dbReference>
<dbReference type="Gene3D" id="3.40.50.2000">
    <property type="entry name" value="Glycogen Phosphorylase B"/>
    <property type="match status" value="2"/>
</dbReference>
<keyword evidence="6" id="KW-1185">Reference proteome</keyword>
<dbReference type="SUPFAM" id="SSF53756">
    <property type="entry name" value="UDP-Glycosyltransferase/glycogen phosphorylase"/>
    <property type="match status" value="1"/>
</dbReference>
<dbReference type="InterPro" id="IPR011989">
    <property type="entry name" value="ARM-like"/>
</dbReference>
<dbReference type="CDD" id="cd03801">
    <property type="entry name" value="GT4_PimA-like"/>
    <property type="match status" value="1"/>
</dbReference>
<gene>
    <name evidence="5" type="ORF">J4H92_02960</name>
</gene>
<dbReference type="PANTHER" id="PTHR45947">
    <property type="entry name" value="SULFOQUINOVOSYL TRANSFERASE SQD2"/>
    <property type="match status" value="1"/>
</dbReference>
<dbReference type="PANTHER" id="PTHR45947:SF3">
    <property type="entry name" value="SULFOQUINOVOSYL TRANSFERASE SQD2"/>
    <property type="match status" value="1"/>
</dbReference>
<evidence type="ECO:0000313" key="6">
    <source>
        <dbReference type="Proteomes" id="UP000664382"/>
    </source>
</evidence>
<feature type="region of interest" description="Disordered" evidence="3">
    <location>
        <begin position="324"/>
        <end position="352"/>
    </location>
</feature>
<proteinExistence type="predicted"/>
<sequence>MRRVLLMTGARMAVVERLAAMREERSIVRALSQAQELIAEADRTADRASVDALIAAIAGRDQVMAIAAVHAAARIDSPVAEDALHAALEDPRTFIREHAAWASGEQPFREASLAALIELLTIGGLGGMLAQRTLQLWGAAAAASTAIAARLRSTLVQHEDALARRLLIETLGLLHHAGSADPLLRIARDAEEQAPVRHAAVAALGSRPAAARITAALEELRARGDDLSDTAALALEDLADQPGATTADAPRGAGSLRIAQLFLGADIDPELRRVGSGNNGGIATLLVRLGNALVDGPASGAGSDAETPPLPGVARVLTLSRGLGTATTAPSPTGDHTDSDADADARSDRTDAGARHAAGAAHRHVYAGVPLPLPVRRTEDSWSNLVAARRGIARELGRHGPIDVVHLRMADVGSFAAWQVAQDLRIPVVFTAAPDPHVLIESLQHSGKLTRENFGVWDEAERFWFRSWLVRELADSAQHTVLMPREHLRDDFRRLVGIDIGADPTRFSAVAEGIDVTVADAAVAEARLGEAGDAGAEPSAALRALREVLAPLPVSRRGLPLLITVGRLHPAKGMASLVEAWAGSTIRERCNLLIVGGDLRRPSADEAEQLRRIDRLIDPAQRAREGLLLAGHQPNSVAVRWLAAAQSGLADWVRPRGVYACASLKEEFGLAILEAMATGLLVVAPERGGPATYLDHGDTGFLTDTSNVETLRATLATALDAAEQPGPEARMARARSVVAERFSIRSMAEHLTRIYASVARTHAASRAGTAEEAAA</sequence>
<protein>
    <recommendedName>
        <fullName evidence="1">D-inositol 3-phosphate glycosyltransferase</fullName>
    </recommendedName>
</protein>
<feature type="compositionally biased region" description="Basic and acidic residues" evidence="3">
    <location>
        <begin position="335"/>
        <end position="352"/>
    </location>
</feature>
<evidence type="ECO:0000313" key="5">
    <source>
        <dbReference type="EMBL" id="MBO1900907.1"/>
    </source>
</evidence>
<dbReference type="InterPro" id="IPR016024">
    <property type="entry name" value="ARM-type_fold"/>
</dbReference>
<dbReference type="AlphaFoldDB" id="A0A939MLN0"/>
<feature type="domain" description="Glycosyl transferase family 1" evidence="4">
    <location>
        <begin position="559"/>
        <end position="722"/>
    </location>
</feature>
<organism evidence="5 6">
    <name type="scientific">Leucobacter weissii</name>
    <dbReference type="NCBI Taxonomy" id="1983706"/>
    <lineage>
        <taxon>Bacteria</taxon>
        <taxon>Bacillati</taxon>
        <taxon>Actinomycetota</taxon>
        <taxon>Actinomycetes</taxon>
        <taxon>Micrococcales</taxon>
        <taxon>Microbacteriaceae</taxon>
        <taxon>Leucobacter</taxon>
    </lineage>
</organism>
<comment type="caution">
    <text evidence="5">The sequence shown here is derived from an EMBL/GenBank/DDBJ whole genome shotgun (WGS) entry which is preliminary data.</text>
</comment>
<dbReference type="Gene3D" id="1.25.10.10">
    <property type="entry name" value="Leucine-rich Repeat Variant"/>
    <property type="match status" value="1"/>
</dbReference>
<dbReference type="Proteomes" id="UP000664382">
    <property type="component" value="Unassembled WGS sequence"/>
</dbReference>
<evidence type="ECO:0000256" key="3">
    <source>
        <dbReference type="SAM" id="MobiDB-lite"/>
    </source>
</evidence>
<reference evidence="5" key="1">
    <citation type="submission" date="2021-03" db="EMBL/GenBank/DDBJ databases">
        <title>Leucobacter chromiisoli sp. nov., isolated from chromium-containing soil of chemical plant.</title>
        <authorList>
            <person name="Xu Z."/>
        </authorList>
    </citation>
    <scope>NUCLEOTIDE SEQUENCE</scope>
    <source>
        <strain evidence="5">S27</strain>
    </source>
</reference>
<dbReference type="InterPro" id="IPR050194">
    <property type="entry name" value="Glycosyltransferase_grp1"/>
</dbReference>
<evidence type="ECO:0000259" key="4">
    <source>
        <dbReference type="Pfam" id="PF00534"/>
    </source>
</evidence>
<evidence type="ECO:0000256" key="2">
    <source>
        <dbReference type="ARBA" id="ARBA00022679"/>
    </source>
</evidence>
<name>A0A939MLN0_9MICO</name>
<evidence type="ECO:0000256" key="1">
    <source>
        <dbReference type="ARBA" id="ARBA00021292"/>
    </source>
</evidence>
<dbReference type="GO" id="GO:0016757">
    <property type="term" value="F:glycosyltransferase activity"/>
    <property type="evidence" value="ECO:0007669"/>
    <property type="project" value="InterPro"/>
</dbReference>
<dbReference type="InterPro" id="IPR001296">
    <property type="entry name" value="Glyco_trans_1"/>
</dbReference>
<dbReference type="EMBL" id="JAGDYM010000004">
    <property type="protein sequence ID" value="MBO1900907.1"/>
    <property type="molecule type" value="Genomic_DNA"/>
</dbReference>